<feature type="coiled-coil region" evidence="1">
    <location>
        <begin position="40"/>
        <end position="74"/>
    </location>
</feature>
<reference evidence="3" key="1">
    <citation type="submission" date="2013-12" db="EMBL/GenBank/DDBJ databases">
        <authorList>
            <person name="Omoto C.K."/>
            <person name="Sibley D."/>
            <person name="Venepally P."/>
            <person name="Hadjithomas M."/>
            <person name="Karamycheva S."/>
            <person name="Brunk B."/>
            <person name="Roos D."/>
            <person name="Caler E."/>
            <person name="Lorenzi H."/>
        </authorList>
    </citation>
    <scope>NUCLEOTIDE SEQUENCE</scope>
</reference>
<accession>A0A023B8H3</accession>
<protein>
    <submittedName>
        <fullName evidence="3">Uncharacterized protein</fullName>
    </submittedName>
</protein>
<dbReference type="RefSeq" id="XP_011134500.1">
    <property type="nucleotide sequence ID" value="XM_011136198.1"/>
</dbReference>
<name>A0A023B8H3_GRENI</name>
<feature type="compositionally biased region" description="Basic residues" evidence="2">
    <location>
        <begin position="380"/>
        <end position="389"/>
    </location>
</feature>
<organism evidence="3 4">
    <name type="scientific">Gregarina niphandrodes</name>
    <name type="common">Septate eugregarine</name>
    <dbReference type="NCBI Taxonomy" id="110365"/>
    <lineage>
        <taxon>Eukaryota</taxon>
        <taxon>Sar</taxon>
        <taxon>Alveolata</taxon>
        <taxon>Apicomplexa</taxon>
        <taxon>Conoidasida</taxon>
        <taxon>Gregarinasina</taxon>
        <taxon>Eugregarinorida</taxon>
        <taxon>Gregarinidae</taxon>
        <taxon>Gregarina</taxon>
    </lineage>
</organism>
<comment type="caution">
    <text evidence="3">The sequence shown here is derived from an EMBL/GenBank/DDBJ whole genome shotgun (WGS) entry which is preliminary data.</text>
</comment>
<feature type="region of interest" description="Disordered" evidence="2">
    <location>
        <begin position="444"/>
        <end position="532"/>
    </location>
</feature>
<evidence type="ECO:0000313" key="4">
    <source>
        <dbReference type="Proteomes" id="UP000019763"/>
    </source>
</evidence>
<dbReference type="Proteomes" id="UP000019763">
    <property type="component" value="Unassembled WGS sequence"/>
</dbReference>
<dbReference type="AlphaFoldDB" id="A0A023B8H3"/>
<dbReference type="EMBL" id="AFNH02000455">
    <property type="protein sequence ID" value="EZG69095.1"/>
    <property type="molecule type" value="Genomic_DNA"/>
</dbReference>
<feature type="compositionally biased region" description="Polar residues" evidence="2">
    <location>
        <begin position="491"/>
        <end position="509"/>
    </location>
</feature>
<evidence type="ECO:0000313" key="3">
    <source>
        <dbReference type="EMBL" id="EZG69095.1"/>
    </source>
</evidence>
<feature type="region of interest" description="Disordered" evidence="2">
    <location>
        <begin position="370"/>
        <end position="389"/>
    </location>
</feature>
<evidence type="ECO:0000256" key="1">
    <source>
        <dbReference type="SAM" id="Coils"/>
    </source>
</evidence>
<feature type="compositionally biased region" description="Basic residues" evidence="2">
    <location>
        <begin position="461"/>
        <end position="473"/>
    </location>
</feature>
<dbReference type="VEuPathDB" id="CryptoDB:GNI_060020"/>
<evidence type="ECO:0000256" key="2">
    <source>
        <dbReference type="SAM" id="MobiDB-lite"/>
    </source>
</evidence>
<keyword evidence="1" id="KW-0175">Coiled coil</keyword>
<feature type="compositionally biased region" description="Low complexity" evidence="2">
    <location>
        <begin position="346"/>
        <end position="355"/>
    </location>
</feature>
<feature type="compositionally biased region" description="Low complexity" evidence="2">
    <location>
        <begin position="124"/>
        <end position="154"/>
    </location>
</feature>
<keyword evidence="4" id="KW-1185">Reference proteome</keyword>
<sequence length="629" mass="68110">MIASFLGQEPEPNASGTNAGITQAILLLVSLLGYFSLLIVESIKERRKEYEFRRQQIREQLEIAEAEEKETQKDQKPFLFQLPESSVINLTVPAWLNPASDVSARAEGADKVQDIGSGSYSTKASSRGPASGPDPSSADPSSAGLSSAGLSSAGETYMPRPEVGDGPSMKALELKEGKRKILLRRYQYLSSAPGPYPLQITGSQFNVKAGRPSPAFDVALSSGRKKSMEENAVGPRSSPDVLRTGTTALTGASSSGASLLSQMDPATVRRLFVPRPGIRRQVSGVLVPASGGCLRRPRVSVVPEEDEKRASILLVPSPRYCPKVVHDEAVIMLRSSPSLHHDRMRSSSPRISPCRRSARSGVFSGSRVMGKVVPRSAPAHTRRSARSRARLSLLQSSRKELSSKRGLRSKAGLCSKRELKRGLSVKRGRCFGSVADRYRYQISPHSRGGFVPSPAGPAYGKRSRSGASRHRSSQGRSFGSPRDAEERKPSSTETQSPSSCVQSRRNSTPRIAGLEESCPSSQEDLGGHNDCSSEESSFSKECSCSDELSSNEELSPNEELSSIEELSSSEEFSFSQSSLGDVVLNLPGGVPRLWRLDEPWGETEELPVMSFASIFNDECLEDICLVNMV</sequence>
<gene>
    <name evidence="3" type="ORF">GNI_060020</name>
</gene>
<proteinExistence type="predicted"/>
<feature type="region of interest" description="Disordered" evidence="2">
    <location>
        <begin position="340"/>
        <end position="363"/>
    </location>
</feature>
<feature type="region of interest" description="Disordered" evidence="2">
    <location>
        <begin position="107"/>
        <end position="171"/>
    </location>
</feature>
<dbReference type="GeneID" id="22912203"/>